<dbReference type="Proteomes" id="UP000474567">
    <property type="component" value="Unassembled WGS sequence"/>
</dbReference>
<dbReference type="RefSeq" id="WP_173968353.1">
    <property type="nucleotide sequence ID" value="NZ_CADCST010000157.1"/>
</dbReference>
<evidence type="ECO:0008006" key="3">
    <source>
        <dbReference type="Google" id="ProtNLM"/>
    </source>
</evidence>
<sequence>MIDQTELVNTIKLLIYKENPSLLEKVDFEDDNVFLEPLLFSFYKLKEDFGFSDHLLKEIIQGYFIFPEKIELEHSFSSQEIAYVPNVGYFRKSTEELIDPIIIIENTTIELLKHPVKLLENIFEKLVLLPNEEIIIDENIYAKNIKLLTNALSFIKENSHEQYKLIEECCKKILMFKTHPDSINSFATKSAHGIAFFNVYQEDYDEVFFVDDVAHQTGHIILTTILHDKNSVFKINENERVESIIGLEDHRDVYTLVHALYTYYTTLLCLDSCVTNNVFKNRQEHEALGRITFYLLKCTLDLDRLKLVIVNYGEINEVFTRLGIEIVEKIENKYFETLRKYKILLEDFDMKNQPYNFTYSQFAESNPIEDFYVKKNLQLYKFV</sequence>
<keyword evidence="2" id="KW-1185">Reference proteome</keyword>
<proteinExistence type="predicted"/>
<name>A0ABM8KPV3_9FLAO</name>
<comment type="caution">
    <text evidence="1">The sequence shown here is derived from an EMBL/GenBank/DDBJ whole genome shotgun (WGS) entry which is preliminary data.</text>
</comment>
<reference evidence="1 2" key="1">
    <citation type="submission" date="2020-02" db="EMBL/GenBank/DDBJ databases">
        <authorList>
            <person name="Criscuolo A."/>
        </authorList>
    </citation>
    <scope>NUCLEOTIDE SEQUENCE [LARGE SCALE GENOMIC DNA]</scope>
    <source>
        <strain evidence="1">CECT7796</strain>
    </source>
</reference>
<evidence type="ECO:0000313" key="1">
    <source>
        <dbReference type="EMBL" id="CAA9203008.1"/>
    </source>
</evidence>
<evidence type="ECO:0000313" key="2">
    <source>
        <dbReference type="Proteomes" id="UP000474567"/>
    </source>
</evidence>
<dbReference type="EMBL" id="CADCST010000157">
    <property type="protein sequence ID" value="CAA9203008.1"/>
    <property type="molecule type" value="Genomic_DNA"/>
</dbReference>
<organism evidence="1 2">
    <name type="scientific">Flavobacterium collinsii</name>
    <dbReference type="NCBI Taxonomy" id="1114861"/>
    <lineage>
        <taxon>Bacteria</taxon>
        <taxon>Pseudomonadati</taxon>
        <taxon>Bacteroidota</taxon>
        <taxon>Flavobacteriia</taxon>
        <taxon>Flavobacteriales</taxon>
        <taxon>Flavobacteriaceae</taxon>
        <taxon>Flavobacterium</taxon>
    </lineage>
</organism>
<gene>
    <name evidence="1" type="ORF">FLACOL7796_04563</name>
</gene>
<accession>A0ABM8KPV3</accession>
<protein>
    <recommendedName>
        <fullName evidence="3">HEXXH motif domain-containing protein</fullName>
    </recommendedName>
</protein>